<dbReference type="AlphaFoldDB" id="A0AAV2QGK3"/>
<name>A0AAV2QGK3_MEGNR</name>
<dbReference type="EMBL" id="CAXKWB010006136">
    <property type="protein sequence ID" value="CAL4081580.1"/>
    <property type="molecule type" value="Genomic_DNA"/>
</dbReference>
<sequence length="122" mass="13448">MGMGRYESVPAPMEIDARGGMFACHVLKQAEWKGGMVTIFVDNQPPVLGRYRVISQDVKASRVLRHPGLLKYIDGGIMGGEVVVVTEYAKPLQHYDLGKLSPLHVSGGLLSILQTLVFMHDR</sequence>
<accession>A0AAV2QGK3</accession>
<evidence type="ECO:0000313" key="2">
    <source>
        <dbReference type="Proteomes" id="UP001497623"/>
    </source>
</evidence>
<proteinExistence type="predicted"/>
<reference evidence="1 2" key="1">
    <citation type="submission" date="2024-05" db="EMBL/GenBank/DDBJ databases">
        <authorList>
            <person name="Wallberg A."/>
        </authorList>
    </citation>
    <scope>NUCLEOTIDE SEQUENCE [LARGE SCALE GENOMIC DNA]</scope>
</reference>
<feature type="non-terminal residue" evidence="1">
    <location>
        <position position="122"/>
    </location>
</feature>
<evidence type="ECO:0000313" key="1">
    <source>
        <dbReference type="EMBL" id="CAL4081580.1"/>
    </source>
</evidence>
<organism evidence="1 2">
    <name type="scientific">Meganyctiphanes norvegica</name>
    <name type="common">Northern krill</name>
    <name type="synonym">Thysanopoda norvegica</name>
    <dbReference type="NCBI Taxonomy" id="48144"/>
    <lineage>
        <taxon>Eukaryota</taxon>
        <taxon>Metazoa</taxon>
        <taxon>Ecdysozoa</taxon>
        <taxon>Arthropoda</taxon>
        <taxon>Crustacea</taxon>
        <taxon>Multicrustacea</taxon>
        <taxon>Malacostraca</taxon>
        <taxon>Eumalacostraca</taxon>
        <taxon>Eucarida</taxon>
        <taxon>Euphausiacea</taxon>
        <taxon>Euphausiidae</taxon>
        <taxon>Meganyctiphanes</taxon>
    </lineage>
</organism>
<gene>
    <name evidence="1" type="ORF">MNOR_LOCUS11583</name>
</gene>
<dbReference type="InterPro" id="IPR011009">
    <property type="entry name" value="Kinase-like_dom_sf"/>
</dbReference>
<dbReference type="SUPFAM" id="SSF56112">
    <property type="entry name" value="Protein kinase-like (PK-like)"/>
    <property type="match status" value="1"/>
</dbReference>
<comment type="caution">
    <text evidence="1">The sequence shown here is derived from an EMBL/GenBank/DDBJ whole genome shotgun (WGS) entry which is preliminary data.</text>
</comment>
<evidence type="ECO:0008006" key="3">
    <source>
        <dbReference type="Google" id="ProtNLM"/>
    </source>
</evidence>
<protein>
    <recommendedName>
        <fullName evidence="3">Protein kinase domain-containing protein</fullName>
    </recommendedName>
</protein>
<dbReference type="Proteomes" id="UP001497623">
    <property type="component" value="Unassembled WGS sequence"/>
</dbReference>
<dbReference type="Gene3D" id="3.30.200.20">
    <property type="entry name" value="Phosphorylase Kinase, domain 1"/>
    <property type="match status" value="1"/>
</dbReference>
<keyword evidence="2" id="KW-1185">Reference proteome</keyword>